<feature type="domain" description="DUF3696" evidence="1">
    <location>
        <begin position="288"/>
        <end position="325"/>
    </location>
</feature>
<dbReference type="Gene3D" id="3.40.50.300">
    <property type="entry name" value="P-loop containing nucleotide triphosphate hydrolases"/>
    <property type="match status" value="2"/>
</dbReference>
<sequence length="327" mass="36866">MINQLIIKGFKSFVDKSINFNQLNVLTGLNSSGKSTVIQALQILNKYSRHFENPLIEGHGDYKELQNPFSSLPFSINAKYGEHGIICYSPQKENNIHTEEFPDLIVISADRYGPLVSIPLLSDCELGSRGENVIKCIRVHENDILDKLITHPNSEGDTFLYNLRAWLGTITPGVQFNYDIIDKADTSFSLFNGYRAKNVGFGLSYTLPIIVALFLGTIKRNTLVILENPEAHLHPRGQTEMGKLIASVAHSGCQVIVETHSDHLFDGIRIYAKNNEGFADKTLTHWFWQDKEGISNVTSIKMDNYGRIKEWPEGMFDQFEINASDLL</sequence>
<dbReference type="PANTHER" id="PTHR43581">
    <property type="entry name" value="ATP/GTP PHOSPHATASE"/>
    <property type="match status" value="1"/>
</dbReference>
<proteinExistence type="predicted"/>
<organism evidence="3 4">
    <name type="scientific">Alistipes onderdonkii</name>
    <dbReference type="NCBI Taxonomy" id="328813"/>
    <lineage>
        <taxon>Bacteria</taxon>
        <taxon>Pseudomonadati</taxon>
        <taxon>Bacteroidota</taxon>
        <taxon>Bacteroidia</taxon>
        <taxon>Bacteroidales</taxon>
        <taxon>Rikenellaceae</taxon>
        <taxon>Alistipes</taxon>
    </lineage>
</organism>
<dbReference type="InterPro" id="IPR051396">
    <property type="entry name" value="Bact_Antivir_Def_Nuclease"/>
</dbReference>
<feature type="domain" description="Endonuclease GajA/Old nuclease/RecF-like AAA" evidence="2">
    <location>
        <begin position="1"/>
        <end position="98"/>
    </location>
</feature>
<dbReference type="EMBL" id="VVUY01000018">
    <property type="protein sequence ID" value="KAA2557545.1"/>
    <property type="molecule type" value="Genomic_DNA"/>
</dbReference>
<dbReference type="PIRSF" id="PIRSF034888">
    <property type="entry name" value="P-loop_UCP034888"/>
    <property type="match status" value="1"/>
</dbReference>
<dbReference type="Proteomes" id="UP000323119">
    <property type="component" value="Unassembled WGS sequence"/>
</dbReference>
<dbReference type="PANTHER" id="PTHR43581:SF2">
    <property type="entry name" value="EXCINUCLEASE ATPASE SUBUNIT"/>
    <property type="match status" value="1"/>
</dbReference>
<comment type="caution">
    <text evidence="3">The sequence shown here is derived from an EMBL/GenBank/DDBJ whole genome shotgun (WGS) entry which is preliminary data.</text>
</comment>
<accession>A0A9P3ZGM0</accession>
<gene>
    <name evidence="3" type="ORF">F2S36_14195</name>
</gene>
<dbReference type="InterPro" id="IPR014592">
    <property type="entry name" value="P-loop_UCP034888"/>
</dbReference>
<feature type="domain" description="Endonuclease GajA/Old nuclease/RecF-like AAA" evidence="2">
    <location>
        <begin position="174"/>
        <end position="264"/>
    </location>
</feature>
<evidence type="ECO:0000313" key="4">
    <source>
        <dbReference type="Proteomes" id="UP000323119"/>
    </source>
</evidence>
<evidence type="ECO:0000259" key="2">
    <source>
        <dbReference type="Pfam" id="PF13175"/>
    </source>
</evidence>
<dbReference type="Pfam" id="PF13175">
    <property type="entry name" value="AAA_15"/>
    <property type="match status" value="2"/>
</dbReference>
<reference evidence="3 4" key="1">
    <citation type="journal article" date="2019" name="Nat. Med.">
        <title>A library of human gut bacterial isolates paired with longitudinal multiomics data enables mechanistic microbiome research.</title>
        <authorList>
            <person name="Poyet M."/>
            <person name="Groussin M."/>
            <person name="Gibbons S.M."/>
            <person name="Avila-Pacheco J."/>
            <person name="Jiang X."/>
            <person name="Kearney S.M."/>
            <person name="Perrotta A.R."/>
            <person name="Berdy B."/>
            <person name="Zhao S."/>
            <person name="Lieberman T.D."/>
            <person name="Swanson P.K."/>
            <person name="Smith M."/>
            <person name="Roesemann S."/>
            <person name="Alexander J.E."/>
            <person name="Rich S.A."/>
            <person name="Livny J."/>
            <person name="Vlamakis H."/>
            <person name="Clish C."/>
            <person name="Bullock K."/>
            <person name="Deik A."/>
            <person name="Scott J."/>
            <person name="Pierce K.A."/>
            <person name="Xavier R.J."/>
            <person name="Alm E.J."/>
        </authorList>
    </citation>
    <scope>NUCLEOTIDE SEQUENCE [LARGE SCALE GENOMIC DNA]</scope>
    <source>
        <strain evidence="3 4">BIOML-A204</strain>
    </source>
</reference>
<dbReference type="Pfam" id="PF12476">
    <property type="entry name" value="DUF3696"/>
    <property type="match status" value="1"/>
</dbReference>
<evidence type="ECO:0000313" key="3">
    <source>
        <dbReference type="EMBL" id="KAA2557545.1"/>
    </source>
</evidence>
<name>A0A9P3ZGM0_9BACT</name>
<dbReference type="AlphaFoldDB" id="A0A9P3ZGM0"/>
<dbReference type="InterPro" id="IPR027417">
    <property type="entry name" value="P-loop_NTPase"/>
</dbReference>
<dbReference type="InterPro" id="IPR041685">
    <property type="entry name" value="AAA_GajA/Old/RecF-like"/>
</dbReference>
<protein>
    <submittedName>
        <fullName evidence="3">DUF3696 domain-containing protein</fullName>
    </submittedName>
</protein>
<evidence type="ECO:0000259" key="1">
    <source>
        <dbReference type="Pfam" id="PF12476"/>
    </source>
</evidence>
<dbReference type="SUPFAM" id="SSF52540">
    <property type="entry name" value="P-loop containing nucleoside triphosphate hydrolases"/>
    <property type="match status" value="1"/>
</dbReference>
<dbReference type="InterPro" id="IPR022532">
    <property type="entry name" value="DUF3696"/>
</dbReference>